<sequence length="326" mass="36728">MENSPNGYSNIINIADVPFIQDDQLLASSNDLVYGRAQCINFEQQQYSANYCIQPILDPVESVSETPNHLPVFEETFGNLASPLSSRNSCASMDAFEMTNSPTLANDLPLVSNLYEPCNLHNRLGVFTLPEKHALLPDENAPVQEACSGFAENSRVPDLSNSLDRPMDVNELLELIDMSLPPIRTSSSAFPLDGAPDIHFDVEDMKETERLLATFTDYNKIHIDEHLIDAATNTWSVDDQSFEIISVSTSPGSQAVDCNMDFDLQKERRRKNNEASRRSRAKRKDKFKACEEDVNRLEISNFQMKLFIERLDVVIDEAKDCLLLRT</sequence>
<dbReference type="Gene3D" id="1.20.5.170">
    <property type="match status" value="1"/>
</dbReference>
<dbReference type="PROSITE" id="PS00036">
    <property type="entry name" value="BZIP_BASIC"/>
    <property type="match status" value="1"/>
</dbReference>
<organism evidence="2 3">
    <name type="scientific">Dibothriocephalus latus</name>
    <name type="common">Fish tapeworm</name>
    <name type="synonym">Diphyllobothrium latum</name>
    <dbReference type="NCBI Taxonomy" id="60516"/>
    <lineage>
        <taxon>Eukaryota</taxon>
        <taxon>Metazoa</taxon>
        <taxon>Spiralia</taxon>
        <taxon>Lophotrochozoa</taxon>
        <taxon>Platyhelminthes</taxon>
        <taxon>Cestoda</taxon>
        <taxon>Eucestoda</taxon>
        <taxon>Diphyllobothriidea</taxon>
        <taxon>Diphyllobothriidae</taxon>
        <taxon>Dibothriocephalus</taxon>
    </lineage>
</organism>
<accession>A0A3P6R3T6</accession>
<evidence type="ECO:0000259" key="1">
    <source>
        <dbReference type="PROSITE" id="PS00036"/>
    </source>
</evidence>
<protein>
    <recommendedName>
        <fullName evidence="1">BZIP domain-containing protein</fullName>
    </recommendedName>
</protein>
<dbReference type="InterPro" id="IPR046347">
    <property type="entry name" value="bZIP_sf"/>
</dbReference>
<name>A0A3P6R3T6_DIBLA</name>
<evidence type="ECO:0000313" key="2">
    <source>
        <dbReference type="EMBL" id="VDK38551.1"/>
    </source>
</evidence>
<gene>
    <name evidence="2" type="ORF">DILT_LOCUS956</name>
</gene>
<proteinExistence type="predicted"/>
<dbReference type="CDD" id="cd14686">
    <property type="entry name" value="bZIP"/>
    <property type="match status" value="1"/>
</dbReference>
<dbReference type="Proteomes" id="UP000281553">
    <property type="component" value="Unassembled WGS sequence"/>
</dbReference>
<reference evidence="2 3" key="1">
    <citation type="submission" date="2018-11" db="EMBL/GenBank/DDBJ databases">
        <authorList>
            <consortium name="Pathogen Informatics"/>
        </authorList>
    </citation>
    <scope>NUCLEOTIDE SEQUENCE [LARGE SCALE GENOMIC DNA]</scope>
</reference>
<dbReference type="InterPro" id="IPR004827">
    <property type="entry name" value="bZIP"/>
</dbReference>
<keyword evidence="3" id="KW-1185">Reference proteome</keyword>
<dbReference type="AlphaFoldDB" id="A0A3P6R3T6"/>
<feature type="domain" description="BZIP" evidence="1">
    <location>
        <begin position="268"/>
        <end position="282"/>
    </location>
</feature>
<dbReference type="GO" id="GO:0003700">
    <property type="term" value="F:DNA-binding transcription factor activity"/>
    <property type="evidence" value="ECO:0007669"/>
    <property type="project" value="InterPro"/>
</dbReference>
<dbReference type="Pfam" id="PF07716">
    <property type="entry name" value="bZIP_2"/>
    <property type="match status" value="1"/>
</dbReference>
<dbReference type="EMBL" id="UYRU01005252">
    <property type="protein sequence ID" value="VDK38551.1"/>
    <property type="molecule type" value="Genomic_DNA"/>
</dbReference>
<evidence type="ECO:0000313" key="3">
    <source>
        <dbReference type="Proteomes" id="UP000281553"/>
    </source>
</evidence>
<dbReference type="OrthoDB" id="6250422at2759"/>
<dbReference type="SUPFAM" id="SSF57959">
    <property type="entry name" value="Leucine zipper domain"/>
    <property type="match status" value="1"/>
</dbReference>